<accession>A0A834YV18</accession>
<evidence type="ECO:0000313" key="3">
    <source>
        <dbReference type="Proteomes" id="UP000655225"/>
    </source>
</evidence>
<gene>
    <name evidence="2" type="ORF">HHK36_017899</name>
</gene>
<name>A0A834YV18_TETSI</name>
<dbReference type="SUPFAM" id="SSF51161">
    <property type="entry name" value="Trimeric LpxA-like enzymes"/>
    <property type="match status" value="1"/>
</dbReference>
<evidence type="ECO:0000259" key="1">
    <source>
        <dbReference type="Pfam" id="PF25087"/>
    </source>
</evidence>
<comment type="caution">
    <text evidence="2">The sequence shown here is derived from an EMBL/GenBank/DDBJ whole genome shotgun (WGS) entry which is preliminary data.</text>
</comment>
<dbReference type="Proteomes" id="UP000655225">
    <property type="component" value="Unassembled WGS sequence"/>
</dbReference>
<protein>
    <recommendedName>
        <fullName evidence="1">Mannose-1-phosphate guanyltransferase C-terminal domain-containing protein</fullName>
    </recommendedName>
</protein>
<reference evidence="2 3" key="1">
    <citation type="submission" date="2020-04" db="EMBL/GenBank/DDBJ databases">
        <title>Plant Genome Project.</title>
        <authorList>
            <person name="Zhang R.-G."/>
        </authorList>
    </citation>
    <scope>NUCLEOTIDE SEQUENCE [LARGE SCALE GENOMIC DNA]</scope>
    <source>
        <strain evidence="2">YNK0</strain>
        <tissue evidence="2">Leaf</tissue>
    </source>
</reference>
<dbReference type="InterPro" id="IPR056729">
    <property type="entry name" value="GMPPB_C"/>
</dbReference>
<sequence length="103" mass="11293">MDIGHPRDYITGLRLYLDSLRKKSSSKVATGSHIVGNVLVDESAVIREGCRIGPDVVVGPGCVVESGLRVTLYSNVWGSHLEARLHLQQHIWVALHSWTMGSC</sequence>
<dbReference type="InterPro" id="IPR011004">
    <property type="entry name" value="Trimer_LpxA-like_sf"/>
</dbReference>
<organism evidence="2 3">
    <name type="scientific">Tetracentron sinense</name>
    <name type="common">Spur-leaf</name>
    <dbReference type="NCBI Taxonomy" id="13715"/>
    <lineage>
        <taxon>Eukaryota</taxon>
        <taxon>Viridiplantae</taxon>
        <taxon>Streptophyta</taxon>
        <taxon>Embryophyta</taxon>
        <taxon>Tracheophyta</taxon>
        <taxon>Spermatophyta</taxon>
        <taxon>Magnoliopsida</taxon>
        <taxon>Trochodendrales</taxon>
        <taxon>Trochodendraceae</taxon>
        <taxon>Tetracentron</taxon>
    </lineage>
</organism>
<dbReference type="OMA" id="HETARIG"/>
<keyword evidence="3" id="KW-1185">Reference proteome</keyword>
<dbReference type="OrthoDB" id="1733332at2759"/>
<dbReference type="Pfam" id="PF25087">
    <property type="entry name" value="GMPPB_C"/>
    <property type="match status" value="1"/>
</dbReference>
<feature type="domain" description="Mannose-1-phosphate guanyltransferase C-terminal" evidence="1">
    <location>
        <begin position="34"/>
        <end position="71"/>
    </location>
</feature>
<dbReference type="PANTHER" id="PTHR22572">
    <property type="entry name" value="SUGAR-1-PHOSPHATE GUANYL TRANSFERASE"/>
    <property type="match status" value="1"/>
</dbReference>
<dbReference type="EMBL" id="JABCRI010000012">
    <property type="protein sequence ID" value="KAF8396284.1"/>
    <property type="molecule type" value="Genomic_DNA"/>
</dbReference>
<dbReference type="InterPro" id="IPR050486">
    <property type="entry name" value="Mannose-1P_guanyltransferase"/>
</dbReference>
<dbReference type="AlphaFoldDB" id="A0A834YV18"/>
<proteinExistence type="predicted"/>
<evidence type="ECO:0000313" key="2">
    <source>
        <dbReference type="EMBL" id="KAF8396284.1"/>
    </source>
</evidence>
<dbReference type="Gene3D" id="2.160.10.10">
    <property type="entry name" value="Hexapeptide repeat proteins"/>
    <property type="match status" value="1"/>
</dbReference>